<evidence type="ECO:0000313" key="2">
    <source>
        <dbReference type="Proteomes" id="UP000316304"/>
    </source>
</evidence>
<evidence type="ECO:0000313" key="1">
    <source>
        <dbReference type="EMBL" id="TWU23922.1"/>
    </source>
</evidence>
<dbReference type="Proteomes" id="UP000316304">
    <property type="component" value="Unassembled WGS sequence"/>
</dbReference>
<dbReference type="AlphaFoldDB" id="A0A5C6CI30"/>
<dbReference type="EMBL" id="SJPT01000003">
    <property type="protein sequence ID" value="TWU23922.1"/>
    <property type="molecule type" value="Genomic_DNA"/>
</dbReference>
<gene>
    <name evidence="1" type="ORF">Pla52o_18450</name>
</gene>
<organism evidence="1 2">
    <name type="scientific">Novipirellula galeiformis</name>
    <dbReference type="NCBI Taxonomy" id="2528004"/>
    <lineage>
        <taxon>Bacteria</taxon>
        <taxon>Pseudomonadati</taxon>
        <taxon>Planctomycetota</taxon>
        <taxon>Planctomycetia</taxon>
        <taxon>Pirellulales</taxon>
        <taxon>Pirellulaceae</taxon>
        <taxon>Novipirellula</taxon>
    </lineage>
</organism>
<name>A0A5C6CI30_9BACT</name>
<keyword evidence="2" id="KW-1185">Reference proteome</keyword>
<protein>
    <submittedName>
        <fullName evidence="1">Uncharacterized protein</fullName>
    </submittedName>
</protein>
<reference evidence="1 2" key="1">
    <citation type="submission" date="2019-02" db="EMBL/GenBank/DDBJ databases">
        <title>Deep-cultivation of Planctomycetes and their phenomic and genomic characterization uncovers novel biology.</title>
        <authorList>
            <person name="Wiegand S."/>
            <person name="Jogler M."/>
            <person name="Boedeker C."/>
            <person name="Pinto D."/>
            <person name="Vollmers J."/>
            <person name="Rivas-Marin E."/>
            <person name="Kohn T."/>
            <person name="Peeters S.H."/>
            <person name="Heuer A."/>
            <person name="Rast P."/>
            <person name="Oberbeckmann S."/>
            <person name="Bunk B."/>
            <person name="Jeske O."/>
            <person name="Meyerdierks A."/>
            <person name="Storesund J.E."/>
            <person name="Kallscheuer N."/>
            <person name="Luecker S."/>
            <person name="Lage O.M."/>
            <person name="Pohl T."/>
            <person name="Merkel B.J."/>
            <person name="Hornburger P."/>
            <person name="Mueller R.-W."/>
            <person name="Bruemmer F."/>
            <person name="Labrenz M."/>
            <person name="Spormann A.M."/>
            <person name="Op Den Camp H."/>
            <person name="Overmann J."/>
            <person name="Amann R."/>
            <person name="Jetten M.S.M."/>
            <person name="Mascher T."/>
            <person name="Medema M.H."/>
            <person name="Devos D.P."/>
            <person name="Kaster A.-K."/>
            <person name="Ovreas L."/>
            <person name="Rohde M."/>
            <person name="Galperin M.Y."/>
            <person name="Jogler C."/>
        </authorList>
    </citation>
    <scope>NUCLEOTIDE SEQUENCE [LARGE SCALE GENOMIC DNA]</scope>
    <source>
        <strain evidence="1 2">Pla52o</strain>
    </source>
</reference>
<comment type="caution">
    <text evidence="1">The sequence shown here is derived from an EMBL/GenBank/DDBJ whole genome shotgun (WGS) entry which is preliminary data.</text>
</comment>
<proteinExistence type="predicted"/>
<sequence>MLGSFGTHERWVDDLGTLIESIYEKSHRHSMLVAFFLEFFKRCFVNHSATICFEGVTPSRQQL</sequence>
<accession>A0A5C6CI30</accession>